<protein>
    <submittedName>
        <fullName evidence="2">Uncharacterized protein</fullName>
    </submittedName>
</protein>
<organism evidence="2 3">
    <name type="scientific">Mycolicibacter minnesotensis</name>
    <dbReference type="NCBI Taxonomy" id="1118379"/>
    <lineage>
        <taxon>Bacteria</taxon>
        <taxon>Bacillati</taxon>
        <taxon>Actinomycetota</taxon>
        <taxon>Actinomycetes</taxon>
        <taxon>Mycobacteriales</taxon>
        <taxon>Mycobacteriaceae</taxon>
        <taxon>Mycolicibacter</taxon>
    </lineage>
</organism>
<evidence type="ECO:0000313" key="3">
    <source>
        <dbReference type="Proteomes" id="UP000192320"/>
    </source>
</evidence>
<evidence type="ECO:0000313" key="2">
    <source>
        <dbReference type="EMBL" id="ORB01045.1"/>
    </source>
</evidence>
<keyword evidence="3" id="KW-1185">Reference proteome</keyword>
<comment type="caution">
    <text evidence="2">The sequence shown here is derived from an EMBL/GenBank/DDBJ whole genome shotgun (WGS) entry which is preliminary data.</text>
</comment>
<gene>
    <name evidence="2" type="ORF">BST33_09690</name>
</gene>
<feature type="compositionally biased region" description="Basic and acidic residues" evidence="1">
    <location>
        <begin position="19"/>
        <end position="35"/>
    </location>
</feature>
<dbReference type="AlphaFoldDB" id="A0A7I7R476"/>
<feature type="compositionally biased region" description="Pro residues" evidence="1">
    <location>
        <begin position="1"/>
        <end position="12"/>
    </location>
</feature>
<accession>A0A7I7R476</accession>
<name>A0A7I7R476_9MYCO</name>
<reference evidence="2 3" key="1">
    <citation type="submission" date="2017-02" db="EMBL/GenBank/DDBJ databases">
        <title>The new phylogeny of genus Mycobacterium.</title>
        <authorList>
            <person name="Tortoli E."/>
            <person name="Trovato A."/>
            <person name="Cirillo D.M."/>
        </authorList>
    </citation>
    <scope>NUCLEOTIDE SEQUENCE [LARGE SCALE GENOMIC DNA]</scope>
    <source>
        <strain evidence="2 3">DSM 45633</strain>
    </source>
</reference>
<evidence type="ECO:0000256" key="1">
    <source>
        <dbReference type="SAM" id="MobiDB-lite"/>
    </source>
</evidence>
<feature type="region of interest" description="Disordered" evidence="1">
    <location>
        <begin position="1"/>
        <end position="61"/>
    </location>
</feature>
<sequence>MNPDMPPEPGRPAAPRYSRVPEETPERLVPDDPPERLAPAEVPERLAPEDPPAVPDGSPGQ</sequence>
<dbReference type="RefSeq" id="WP_083025379.1">
    <property type="nucleotide sequence ID" value="NZ_AP022589.1"/>
</dbReference>
<dbReference type="Proteomes" id="UP000192320">
    <property type="component" value="Unassembled WGS sequence"/>
</dbReference>
<dbReference type="EMBL" id="MVHZ01000008">
    <property type="protein sequence ID" value="ORB01045.1"/>
    <property type="molecule type" value="Genomic_DNA"/>
</dbReference>
<proteinExistence type="predicted"/>